<sequence length="334" mass="35889">MTETALTVHQTARPHGFPTPDDFAFVESAMPEPGPGTALVENLYWSVDPYHREMMDGDFALNTPLEGRTIGRVVDSRDPALREGEIVFHRQGWRTHAVVTPEEARAVPRFEGVPLSAHLSILGGTGLTAYVGLTRIAELREGQDVFVSAAAGGVGTATGRLARLMGAGRLVGSAGRAAKAAYLTEHVGYDEVFDYHSGPAAELLGKAAPDGIDLCMDNVGGEHLEAAISSLREYGRIVRVGTIAQYNSTGTPYALRNLPDIVEKSLRMEGFLVRDYRDVQEELYEFVVPHLQSGRVTLDETVVDGFGGIVDGFLGMLRGENQGKIIVRAAGAGV</sequence>
<dbReference type="InterPro" id="IPR041694">
    <property type="entry name" value="ADH_N_2"/>
</dbReference>
<dbReference type="Gene3D" id="3.90.180.10">
    <property type="entry name" value="Medium-chain alcohol dehydrogenases, catalytic domain"/>
    <property type="match status" value="1"/>
</dbReference>
<evidence type="ECO:0000259" key="2">
    <source>
        <dbReference type="SMART" id="SM00829"/>
    </source>
</evidence>
<dbReference type="PANTHER" id="PTHR43205:SF7">
    <property type="entry name" value="PROSTAGLANDIN REDUCTASE 1"/>
    <property type="match status" value="1"/>
</dbReference>
<keyword evidence="4" id="KW-1185">Reference proteome</keyword>
<protein>
    <submittedName>
        <fullName evidence="3">NADP-dependent oxidoreductase</fullName>
    </submittedName>
</protein>
<dbReference type="CDD" id="cd05288">
    <property type="entry name" value="PGDH"/>
    <property type="match status" value="1"/>
</dbReference>
<dbReference type="Pfam" id="PF16884">
    <property type="entry name" value="ADH_N_2"/>
    <property type="match status" value="1"/>
</dbReference>
<dbReference type="InterPro" id="IPR020843">
    <property type="entry name" value="ER"/>
</dbReference>
<dbReference type="InterPro" id="IPR045010">
    <property type="entry name" value="MDR_fam"/>
</dbReference>
<dbReference type="SMART" id="SM00829">
    <property type="entry name" value="PKS_ER"/>
    <property type="match status" value="1"/>
</dbReference>
<dbReference type="Pfam" id="PF00107">
    <property type="entry name" value="ADH_zinc_N"/>
    <property type="match status" value="1"/>
</dbReference>
<proteinExistence type="predicted"/>
<dbReference type="Proteomes" id="UP001156389">
    <property type="component" value="Unassembled WGS sequence"/>
</dbReference>
<evidence type="ECO:0000313" key="4">
    <source>
        <dbReference type="Proteomes" id="UP001156389"/>
    </source>
</evidence>
<feature type="domain" description="Enoyl reductase (ER)" evidence="2">
    <location>
        <begin position="18"/>
        <end position="327"/>
    </location>
</feature>
<dbReference type="EMBL" id="JAJAGO010000001">
    <property type="protein sequence ID" value="MCT2588762.1"/>
    <property type="molecule type" value="Genomic_DNA"/>
</dbReference>
<dbReference type="PANTHER" id="PTHR43205">
    <property type="entry name" value="PROSTAGLANDIN REDUCTASE"/>
    <property type="match status" value="1"/>
</dbReference>
<dbReference type="Gene3D" id="3.40.50.720">
    <property type="entry name" value="NAD(P)-binding Rossmann-like Domain"/>
    <property type="match status" value="1"/>
</dbReference>
<evidence type="ECO:0000256" key="1">
    <source>
        <dbReference type="ARBA" id="ARBA00023002"/>
    </source>
</evidence>
<accession>A0ABT2JLK5</accession>
<gene>
    <name evidence="3" type="ORF">LHJ74_02210</name>
</gene>
<name>A0ABT2JLK5_9ACTN</name>
<evidence type="ECO:0000313" key="3">
    <source>
        <dbReference type="EMBL" id="MCT2588762.1"/>
    </source>
</evidence>
<organism evidence="3 4">
    <name type="scientific">Streptomyces gossypii</name>
    <dbReference type="NCBI Taxonomy" id="2883101"/>
    <lineage>
        <taxon>Bacteria</taxon>
        <taxon>Bacillati</taxon>
        <taxon>Actinomycetota</taxon>
        <taxon>Actinomycetes</taxon>
        <taxon>Kitasatosporales</taxon>
        <taxon>Streptomycetaceae</taxon>
        <taxon>Streptomyces</taxon>
    </lineage>
</organism>
<dbReference type="RefSeq" id="WP_260215685.1">
    <property type="nucleotide sequence ID" value="NZ_JAJAGO010000001.1"/>
</dbReference>
<dbReference type="SUPFAM" id="SSF50129">
    <property type="entry name" value="GroES-like"/>
    <property type="match status" value="1"/>
</dbReference>
<comment type="caution">
    <text evidence="3">The sequence shown here is derived from an EMBL/GenBank/DDBJ whole genome shotgun (WGS) entry which is preliminary data.</text>
</comment>
<keyword evidence="1" id="KW-0560">Oxidoreductase</keyword>
<dbReference type="InterPro" id="IPR013149">
    <property type="entry name" value="ADH-like_C"/>
</dbReference>
<dbReference type="SUPFAM" id="SSF51735">
    <property type="entry name" value="NAD(P)-binding Rossmann-fold domains"/>
    <property type="match status" value="1"/>
</dbReference>
<reference evidence="3 4" key="1">
    <citation type="submission" date="2021-10" db="EMBL/GenBank/DDBJ databases">
        <title>Streptomyces gossypii sp. nov., isolated from soil collected from cotton field.</title>
        <authorList>
            <person name="Ge X."/>
            <person name="Chen X."/>
            <person name="Liu W."/>
        </authorList>
    </citation>
    <scope>NUCLEOTIDE SEQUENCE [LARGE SCALE GENOMIC DNA]</scope>
    <source>
        <strain evidence="3 4">N2-109</strain>
    </source>
</reference>
<dbReference type="InterPro" id="IPR036291">
    <property type="entry name" value="NAD(P)-bd_dom_sf"/>
</dbReference>
<dbReference type="InterPro" id="IPR011032">
    <property type="entry name" value="GroES-like_sf"/>
</dbReference>